<name>A0A2M7TAB7_9ACTN</name>
<comment type="caution">
    <text evidence="2">The sequence shown here is derived from an EMBL/GenBank/DDBJ whole genome shotgun (WGS) entry which is preliminary data.</text>
</comment>
<dbReference type="AlphaFoldDB" id="A0A2M7TAB7"/>
<evidence type="ECO:0000313" key="2">
    <source>
        <dbReference type="EMBL" id="PIZ41899.1"/>
    </source>
</evidence>
<protein>
    <submittedName>
        <fullName evidence="2">Uncharacterized protein</fullName>
    </submittedName>
</protein>
<organism evidence="2 3">
    <name type="scientific">Candidatus Aquicultor secundus</name>
    <dbReference type="NCBI Taxonomy" id="1973895"/>
    <lineage>
        <taxon>Bacteria</taxon>
        <taxon>Bacillati</taxon>
        <taxon>Actinomycetota</taxon>
        <taxon>Candidatus Aquicultoria</taxon>
        <taxon>Candidatus Aquicultorales</taxon>
        <taxon>Candidatus Aquicultoraceae</taxon>
        <taxon>Candidatus Aquicultor</taxon>
    </lineage>
</organism>
<evidence type="ECO:0000313" key="3">
    <source>
        <dbReference type="Proteomes" id="UP000230956"/>
    </source>
</evidence>
<dbReference type="EMBL" id="PFNG01000038">
    <property type="protein sequence ID" value="PIZ41899.1"/>
    <property type="molecule type" value="Genomic_DNA"/>
</dbReference>
<feature type="chain" id="PRO_5014824831" evidence="1">
    <location>
        <begin position="24"/>
        <end position="272"/>
    </location>
</feature>
<evidence type="ECO:0000256" key="1">
    <source>
        <dbReference type="SAM" id="SignalP"/>
    </source>
</evidence>
<dbReference type="RefSeq" id="WP_286678055.1">
    <property type="nucleotide sequence ID" value="NZ_MNXI01000055.1"/>
</dbReference>
<accession>A0A2M7TAB7</accession>
<gene>
    <name evidence="2" type="ORF">COY37_01605</name>
</gene>
<dbReference type="Proteomes" id="UP000230956">
    <property type="component" value="Unassembled WGS sequence"/>
</dbReference>
<proteinExistence type="predicted"/>
<reference evidence="3" key="1">
    <citation type="submission" date="2017-09" db="EMBL/GenBank/DDBJ databases">
        <title>Depth-based differentiation of microbial function through sediment-hosted aquifers and enrichment of novel symbionts in the deep terrestrial subsurface.</title>
        <authorList>
            <person name="Probst A.J."/>
            <person name="Ladd B."/>
            <person name="Jarett J.K."/>
            <person name="Geller-Mcgrath D.E."/>
            <person name="Sieber C.M.K."/>
            <person name="Emerson J.B."/>
            <person name="Anantharaman K."/>
            <person name="Thomas B.C."/>
            <person name="Malmstrom R."/>
            <person name="Stieglmeier M."/>
            <person name="Klingl A."/>
            <person name="Woyke T."/>
            <person name="Ryan C.M."/>
            <person name="Banfield J.F."/>
        </authorList>
    </citation>
    <scope>NUCLEOTIDE SEQUENCE [LARGE SCALE GENOMIC DNA]</scope>
</reference>
<feature type="signal peptide" evidence="1">
    <location>
        <begin position="1"/>
        <end position="23"/>
    </location>
</feature>
<sequence>MKKFLVIALAMALLLGMSSLAFASRINERNLSNFKGGAEVKGNIIKHIFFHNNVDATTGVANATGNVSLTCAGGSAEADSCGENGCATNTSAKDVINHGTADAYTNPANALNQANNSVENTITEDAEATADCNVCVSGEFECDGATGLSHSFTDGNNDGKCDICGGCCPAVIDGDICEFIGIDNDVDATTGDANATGNASATIIDQNDKAKACNDGCATNTSTINVSNTGDANAESGPAVATNLADNYVAVDIFRGAMSSKTIDICVDLMAD</sequence>
<keyword evidence="1" id="KW-0732">Signal</keyword>